<dbReference type="Proteomes" id="UP000180057">
    <property type="component" value="Unassembled WGS sequence"/>
</dbReference>
<gene>
    <name evidence="2" type="ORF">BKP45_21085</name>
</gene>
<feature type="domain" description="AAA+ ATPase" evidence="1">
    <location>
        <begin position="123"/>
        <end position="239"/>
    </location>
</feature>
<proteinExistence type="predicted"/>
<dbReference type="AlphaFoldDB" id="A0A1S2LW10"/>
<dbReference type="PRINTS" id="PR00051">
    <property type="entry name" value="DNAA"/>
</dbReference>
<evidence type="ECO:0000259" key="1">
    <source>
        <dbReference type="SMART" id="SM00382"/>
    </source>
</evidence>
<dbReference type="InterPro" id="IPR003593">
    <property type="entry name" value="AAA+_ATPase"/>
</dbReference>
<evidence type="ECO:0000313" key="2">
    <source>
        <dbReference type="EMBL" id="OIJ16504.1"/>
    </source>
</evidence>
<dbReference type="CDD" id="cd00009">
    <property type="entry name" value="AAA"/>
    <property type="match status" value="1"/>
</dbReference>
<dbReference type="STRING" id="472963.BKP45_21085"/>
<dbReference type="GO" id="GO:0005524">
    <property type="term" value="F:ATP binding"/>
    <property type="evidence" value="ECO:0007669"/>
    <property type="project" value="InterPro"/>
</dbReference>
<reference evidence="2 3" key="1">
    <citation type="submission" date="2016-10" db="EMBL/GenBank/DDBJ databases">
        <title>Draft genome sequences of four alkaliphilic bacteria belonging to the Anaerobacillus genus.</title>
        <authorList>
            <person name="Bassil N.M."/>
            <person name="Lloyd J.R."/>
        </authorList>
    </citation>
    <scope>NUCLEOTIDE SEQUENCE [LARGE SCALE GENOMIC DNA]</scope>
    <source>
        <strain evidence="2 3">DSM 22531</strain>
    </source>
</reference>
<dbReference type="NCBIfam" id="NF005378">
    <property type="entry name" value="PRK06921.1"/>
    <property type="match status" value="1"/>
</dbReference>
<dbReference type="GO" id="GO:0006260">
    <property type="term" value="P:DNA replication"/>
    <property type="evidence" value="ECO:0007669"/>
    <property type="project" value="TreeGrafter"/>
</dbReference>
<comment type="caution">
    <text evidence="2">The sequence shown here is derived from an EMBL/GenBank/DDBJ whole genome shotgun (WGS) entry which is preliminary data.</text>
</comment>
<sequence length="274" mass="31409">MDRLEEIMKTLKIKVSQVEKLGGLSNQTNQPNGTNMSTFNCVRCEDRGLILEKNSDGYEVGIPCYCNKKRKVERLMASSEITDKFLKLGFGNFETEGRPQVIEIAKTTAIDYVDAFDDIKRARVNSLTIVGTPGSGKTHLQMAVANNLIKMGIPVLYFPFVEGFNDLKRNFDLLDKKIEKMKQIDVLFIDDLFKGRDTATQFQMEQIYAVVNYRYLNHLPILLSSEKTIDEICYIDEALGSRIFEMSQDYLVQIKGDRMSLNYRLKALLNKNKR</sequence>
<dbReference type="InterPro" id="IPR002611">
    <property type="entry name" value="IstB_ATP-bd"/>
</dbReference>
<evidence type="ECO:0000313" key="3">
    <source>
        <dbReference type="Proteomes" id="UP000180057"/>
    </source>
</evidence>
<dbReference type="Pfam" id="PF01695">
    <property type="entry name" value="IstB_IS21"/>
    <property type="match status" value="1"/>
</dbReference>
<dbReference type="InterPro" id="IPR020591">
    <property type="entry name" value="Chromosome_initiator_DnaA-like"/>
</dbReference>
<dbReference type="InterPro" id="IPR027417">
    <property type="entry name" value="P-loop_NTPase"/>
</dbReference>
<accession>A0A1S2LW10</accession>
<dbReference type="PANTHER" id="PTHR30050">
    <property type="entry name" value="CHROMOSOMAL REPLICATION INITIATOR PROTEIN DNAA"/>
    <property type="match status" value="1"/>
</dbReference>
<dbReference type="SUPFAM" id="SSF52540">
    <property type="entry name" value="P-loop containing nucleoside triphosphate hydrolases"/>
    <property type="match status" value="1"/>
</dbReference>
<keyword evidence="3" id="KW-1185">Reference proteome</keyword>
<dbReference type="EMBL" id="MLQS01000035">
    <property type="protein sequence ID" value="OIJ16504.1"/>
    <property type="molecule type" value="Genomic_DNA"/>
</dbReference>
<dbReference type="Gene3D" id="3.40.50.300">
    <property type="entry name" value="P-loop containing nucleotide triphosphate hydrolases"/>
    <property type="match status" value="1"/>
</dbReference>
<dbReference type="PANTHER" id="PTHR30050:SF10">
    <property type="entry name" value="PHAGE-LIKE ELEMENT PBSX PROTEIN XKDC"/>
    <property type="match status" value="1"/>
</dbReference>
<protein>
    <recommendedName>
        <fullName evidence="1">AAA+ ATPase domain-containing protein</fullName>
    </recommendedName>
</protein>
<organism evidence="2 3">
    <name type="scientific">Anaerobacillus alkalidiazotrophicus</name>
    <dbReference type="NCBI Taxonomy" id="472963"/>
    <lineage>
        <taxon>Bacteria</taxon>
        <taxon>Bacillati</taxon>
        <taxon>Bacillota</taxon>
        <taxon>Bacilli</taxon>
        <taxon>Bacillales</taxon>
        <taxon>Bacillaceae</taxon>
        <taxon>Anaerobacillus</taxon>
    </lineage>
</organism>
<dbReference type="SMART" id="SM00382">
    <property type="entry name" value="AAA"/>
    <property type="match status" value="1"/>
</dbReference>
<name>A0A1S2LW10_9BACI</name>